<dbReference type="PROSITE" id="PS51892">
    <property type="entry name" value="SUBTILASE"/>
    <property type="match status" value="1"/>
</dbReference>
<dbReference type="InterPro" id="IPR015500">
    <property type="entry name" value="Peptidase_S8_subtilisin-rel"/>
</dbReference>
<evidence type="ECO:0000256" key="5">
    <source>
        <dbReference type="ARBA" id="ARBA00022825"/>
    </source>
</evidence>
<dbReference type="CDD" id="cd07491">
    <property type="entry name" value="Peptidases_S8_7"/>
    <property type="match status" value="1"/>
</dbReference>
<evidence type="ECO:0000256" key="3">
    <source>
        <dbReference type="ARBA" id="ARBA00022729"/>
    </source>
</evidence>
<keyword evidence="5 8" id="KW-0720">Serine protease</keyword>
<dbReference type="Gene3D" id="1.25.40.20">
    <property type="entry name" value="Ankyrin repeat-containing domain"/>
    <property type="match status" value="1"/>
</dbReference>
<dbReference type="InterPro" id="IPR036852">
    <property type="entry name" value="Peptidase_S8/S53_dom_sf"/>
</dbReference>
<dbReference type="Pfam" id="PF00082">
    <property type="entry name" value="Peptidase_S8"/>
    <property type="match status" value="1"/>
</dbReference>
<reference evidence="10 11" key="1">
    <citation type="submission" date="2018-02" db="EMBL/GenBank/DDBJ databases">
        <title>The genomes of Aspergillus section Nigri reveals drivers in fungal speciation.</title>
        <authorList>
            <consortium name="DOE Joint Genome Institute"/>
            <person name="Vesth T.C."/>
            <person name="Nybo J."/>
            <person name="Theobald S."/>
            <person name="Brandl J."/>
            <person name="Frisvad J.C."/>
            <person name="Nielsen K.F."/>
            <person name="Lyhne E.K."/>
            <person name="Kogle M.E."/>
            <person name="Kuo A."/>
            <person name="Riley R."/>
            <person name="Clum A."/>
            <person name="Nolan M."/>
            <person name="Lipzen A."/>
            <person name="Salamov A."/>
            <person name="Henrissat B."/>
            <person name="Wiebenga A."/>
            <person name="De vries R.P."/>
            <person name="Grigoriev I.V."/>
            <person name="Mortensen U.H."/>
            <person name="Andersen M.R."/>
            <person name="Baker S.E."/>
        </authorList>
    </citation>
    <scope>NUCLEOTIDE SEQUENCE [LARGE SCALE GENOMIC DNA]</scope>
    <source>
        <strain evidence="10 11">CBS 121593</strain>
    </source>
</reference>
<dbReference type="EMBL" id="KZ824448">
    <property type="protein sequence ID" value="RAK99153.1"/>
    <property type="molecule type" value="Genomic_DNA"/>
</dbReference>
<keyword evidence="11" id="KW-1185">Reference proteome</keyword>
<dbReference type="InterPro" id="IPR000209">
    <property type="entry name" value="Peptidase_S8/S53_dom"/>
</dbReference>
<dbReference type="VEuPathDB" id="FungiDB:BO80DRAFT_426689"/>
<evidence type="ECO:0000259" key="9">
    <source>
        <dbReference type="Pfam" id="PF00082"/>
    </source>
</evidence>
<comment type="similarity">
    <text evidence="1 8">Belongs to the peptidase S8 family.</text>
</comment>
<dbReference type="GO" id="GO:0004252">
    <property type="term" value="F:serine-type endopeptidase activity"/>
    <property type="evidence" value="ECO:0007669"/>
    <property type="project" value="UniProtKB-UniRule"/>
</dbReference>
<evidence type="ECO:0000256" key="2">
    <source>
        <dbReference type="ARBA" id="ARBA00022670"/>
    </source>
</evidence>
<evidence type="ECO:0000256" key="4">
    <source>
        <dbReference type="ARBA" id="ARBA00022801"/>
    </source>
</evidence>
<feature type="active site" description="Charge relay system" evidence="8">
    <location>
        <position position="681"/>
    </location>
</feature>
<dbReference type="Pfam" id="PF00023">
    <property type="entry name" value="Ank"/>
    <property type="match status" value="1"/>
</dbReference>
<evidence type="ECO:0000256" key="6">
    <source>
        <dbReference type="ARBA" id="ARBA00023145"/>
    </source>
</evidence>
<feature type="active site" description="Charge relay system" evidence="8">
    <location>
        <position position="721"/>
    </location>
</feature>
<protein>
    <submittedName>
        <fullName evidence="10">Subtilisin-like protein</fullName>
    </submittedName>
</protein>
<evidence type="ECO:0000256" key="7">
    <source>
        <dbReference type="PROSITE-ProRule" id="PRU00023"/>
    </source>
</evidence>
<dbReference type="SUPFAM" id="SSF48403">
    <property type="entry name" value="Ankyrin repeat"/>
    <property type="match status" value="1"/>
</dbReference>
<dbReference type="PANTHER" id="PTHR43399:SF4">
    <property type="entry name" value="CELL WALL-ASSOCIATED PROTEASE"/>
    <property type="match status" value="1"/>
</dbReference>
<dbReference type="SUPFAM" id="SSF52743">
    <property type="entry name" value="Subtilisin-like"/>
    <property type="match status" value="1"/>
</dbReference>
<dbReference type="Gene3D" id="3.40.50.200">
    <property type="entry name" value="Peptidase S8/S53 domain"/>
    <property type="match status" value="1"/>
</dbReference>
<dbReference type="GO" id="GO:0006508">
    <property type="term" value="P:proteolysis"/>
    <property type="evidence" value="ECO:0007669"/>
    <property type="project" value="UniProtKB-KW"/>
</dbReference>
<gene>
    <name evidence="10" type="ORF">BO80DRAFT_426689</name>
</gene>
<organism evidence="10 11">
    <name type="scientific">Aspergillus ibericus CBS 121593</name>
    <dbReference type="NCBI Taxonomy" id="1448316"/>
    <lineage>
        <taxon>Eukaryota</taxon>
        <taxon>Fungi</taxon>
        <taxon>Dikarya</taxon>
        <taxon>Ascomycota</taxon>
        <taxon>Pezizomycotina</taxon>
        <taxon>Eurotiomycetes</taxon>
        <taxon>Eurotiomycetidae</taxon>
        <taxon>Eurotiales</taxon>
        <taxon>Aspergillaceae</taxon>
        <taxon>Aspergillus</taxon>
        <taxon>Aspergillus subgen. Circumdati</taxon>
    </lineage>
</organism>
<dbReference type="AlphaFoldDB" id="A0A395GYP5"/>
<evidence type="ECO:0000313" key="10">
    <source>
        <dbReference type="EMBL" id="RAK99153.1"/>
    </source>
</evidence>
<keyword evidence="7" id="KW-0040">ANK repeat</keyword>
<dbReference type="PANTHER" id="PTHR43399">
    <property type="entry name" value="SUBTILISIN-RELATED"/>
    <property type="match status" value="1"/>
</dbReference>
<feature type="active site" description="Charge relay system" evidence="8">
    <location>
        <position position="885"/>
    </location>
</feature>
<feature type="repeat" description="ANK" evidence="7">
    <location>
        <begin position="198"/>
        <end position="227"/>
    </location>
</feature>
<evidence type="ECO:0000313" key="11">
    <source>
        <dbReference type="Proteomes" id="UP000249402"/>
    </source>
</evidence>
<dbReference type="PROSITE" id="PS50297">
    <property type="entry name" value="ANK_REP_REGION"/>
    <property type="match status" value="1"/>
</dbReference>
<dbReference type="InterPro" id="IPR051048">
    <property type="entry name" value="Peptidase_S8/S53_subtilisin"/>
</dbReference>
<keyword evidence="6" id="KW-0865">Zymogen</keyword>
<keyword evidence="4 8" id="KW-0378">Hydrolase</keyword>
<dbReference type="PROSITE" id="PS50088">
    <property type="entry name" value="ANK_REPEAT"/>
    <property type="match status" value="1"/>
</dbReference>
<dbReference type="RefSeq" id="XP_025573481.1">
    <property type="nucleotide sequence ID" value="XM_025719832.1"/>
</dbReference>
<dbReference type="Proteomes" id="UP000249402">
    <property type="component" value="Unassembled WGS sequence"/>
</dbReference>
<proteinExistence type="inferred from homology"/>
<name>A0A395GYP5_9EURO</name>
<sequence>MIFKQPVQFVQHHTQSELLKVPNIDSDYEDDDLTNSPVQLVARDEVQTTFDEIISKICNKTLDLGSGRSRAEFLTQYGHFLDQMTRMNGESFLHVVASRMAHSTLIRYVVRKKRHLLHHKDTSDRTPLYVAIEYKNDAFVDAVLKEINDMDLDLLLRERCENGRNSIHAAIQHSLNKDCTLKLIRKASDITLSTSDNNGLTPLHLAVDYDRSSASQLDIVRALIARGGGAFDKYTTNPPDLSVYEYHNYTREKSHRRADGAKAVETSLLELRSGVIEDRKASVGKARRPFDELPVDQNAHRERQSRDKLEQKYFNTQQHNMEAPLRTVRRLEERTEMSQEQDIATYADNIRQEIKLCYLRSTFESAPGRYIRDQLAASKFLYGANIRNVNLSFDFSQGPLTISKDSFEESYSHMVFDETLRYVSFRPTLLQKPPGPAPGSRLAKKLAQTLKQDQGPNDLVFFFNWLHEKKVRHMLKVVVYDVEDAPHTDAAIEDCLRKFEIDTLAWYKSDLNPQTLFNACRGLKEIYLQWSGNMSILKAWGEPDGLPRLENLERVHLVWNAEETSEKSQQVISALEHLQIRLNQAVGEINAARRHGAVNGNQIQQRKPIVVDKLEIRASTYGRHANTVGPPNVLANIGKRRLQPNRWLECIDQFADEIQNVKVPLTDIPALKGDIKVAVVDDGVDIHIQSLQGKVIGGESFDRGSLDGYGTSPYYISGGGHGTMMADMVCRVCPTAKLFVYKLEMHSNPDGGPRQISAESAALAVMAAVRQKVDIISMSWTIRETEDNYNSISALRDAIRAALDANILLFGAASDKGAVTEIEYPCFYDRRIFRIGAATADGRVYDPTGNPQHLSFIFPGHSVAPRNPYLEKGLPIDSEEKSGSSISTALAAGLAALVLHCIRLGILQAEMEMRQTGRRSSTAVRLSDFEKAKEYYGMRSILRGLGLNEDNQKYLEVWKRLDGPAKRLRSPNGEMTPLEIIAGLARDLVSGIADH</sequence>
<keyword evidence="3" id="KW-0732">Signal</keyword>
<keyword evidence="2 8" id="KW-0645">Protease</keyword>
<evidence type="ECO:0000256" key="8">
    <source>
        <dbReference type="PROSITE-ProRule" id="PRU01240"/>
    </source>
</evidence>
<dbReference type="PRINTS" id="PR00723">
    <property type="entry name" value="SUBTILISIN"/>
</dbReference>
<dbReference type="PROSITE" id="PS00136">
    <property type="entry name" value="SUBTILASE_ASP"/>
    <property type="match status" value="1"/>
</dbReference>
<accession>A0A395GYP5</accession>
<dbReference type="InterPro" id="IPR036770">
    <property type="entry name" value="Ankyrin_rpt-contain_sf"/>
</dbReference>
<dbReference type="InterPro" id="IPR023827">
    <property type="entry name" value="Peptidase_S8_Asp-AS"/>
</dbReference>
<dbReference type="SMART" id="SM00248">
    <property type="entry name" value="ANK"/>
    <property type="match status" value="4"/>
</dbReference>
<dbReference type="GeneID" id="37224697"/>
<dbReference type="InterPro" id="IPR002110">
    <property type="entry name" value="Ankyrin_rpt"/>
</dbReference>
<evidence type="ECO:0000256" key="1">
    <source>
        <dbReference type="ARBA" id="ARBA00011073"/>
    </source>
</evidence>
<feature type="domain" description="Peptidase S8/S53" evidence="9">
    <location>
        <begin position="674"/>
        <end position="916"/>
    </location>
</feature>
<dbReference type="OrthoDB" id="5386278at2759"/>
<dbReference type="STRING" id="1448316.A0A395GYP5"/>